<dbReference type="HOGENOM" id="CLU_2985595_0_0_2"/>
<dbReference type="Proteomes" id="UP000015381">
    <property type="component" value="Chromosome I"/>
</dbReference>
<organism evidence="2 3">
    <name type="scientific">Halorhabdus tiamatea SARL4B</name>
    <dbReference type="NCBI Taxonomy" id="1033806"/>
    <lineage>
        <taxon>Archaea</taxon>
        <taxon>Methanobacteriati</taxon>
        <taxon>Methanobacteriota</taxon>
        <taxon>Stenosarchaea group</taxon>
        <taxon>Halobacteria</taxon>
        <taxon>Halobacteriales</taxon>
        <taxon>Haloarculaceae</taxon>
        <taxon>Halorhabdus</taxon>
    </lineage>
</organism>
<reference evidence="2 3" key="1">
    <citation type="journal article" date="2011" name="J. Bacteriol.">
        <title>Genome sequence of Halorhabdus tiamatea, the first archaeon isolated from a deep-sea anoxic brine lake.</title>
        <authorList>
            <person name="Antunes A."/>
            <person name="Alam I."/>
            <person name="Bajic V.B."/>
            <person name="Stingl U."/>
        </authorList>
    </citation>
    <scope>NUCLEOTIDE SEQUENCE [LARGE SCALE GENOMIC DNA]</scope>
    <source>
        <strain evidence="2 3">SARL4B</strain>
    </source>
</reference>
<name>F7PGG7_9EURY</name>
<dbReference type="InterPro" id="IPR046645">
    <property type="entry name" value="DUF6757"/>
</dbReference>
<sequence>MQCHYCDRDADVAVEKDGVTVGLCEDHFRERMSELADSEWLEGVSDDLDVEGIE</sequence>
<gene>
    <name evidence="2" type="ORF">HLRTI_003435</name>
    <name evidence="1" type="ORF">HTIA_1732</name>
</gene>
<dbReference type="eggNOG" id="arCOG06349">
    <property type="taxonomic scope" value="Archaea"/>
</dbReference>
<evidence type="ECO:0000313" key="4">
    <source>
        <dbReference type="Proteomes" id="UP000015381"/>
    </source>
</evidence>
<dbReference type="RefSeq" id="WP_008524323.1">
    <property type="nucleotide sequence ID" value="NC_021921.1"/>
</dbReference>
<dbReference type="GeneID" id="55593231"/>
<dbReference type="Pfam" id="PF20542">
    <property type="entry name" value="DUF6757"/>
    <property type="match status" value="1"/>
</dbReference>
<evidence type="ECO:0000313" key="3">
    <source>
        <dbReference type="Proteomes" id="UP000003861"/>
    </source>
</evidence>
<reference evidence="2 3" key="2">
    <citation type="journal article" date="2013" name="PLoS ONE">
        <title>INDIGO - INtegrated Data Warehouse of MIcrobial GenOmes with Examples from the Red Sea Extremophiles.</title>
        <authorList>
            <person name="Alam I."/>
            <person name="Antunes A."/>
            <person name="Kamau A.A."/>
            <person name="Ba Alawi W."/>
            <person name="Kalkatawi M."/>
            <person name="Stingl U."/>
            <person name="Bajic V.B."/>
        </authorList>
    </citation>
    <scope>NUCLEOTIDE SEQUENCE [LARGE SCALE GENOMIC DNA]</scope>
    <source>
        <strain evidence="2 3">SARL4B</strain>
    </source>
</reference>
<reference evidence="1 4" key="3">
    <citation type="journal article" date="2014" name="Environ. Microbiol.">
        <title>Halorhabdus tiamatea: proteogenomics and glycosidase activity measurements identify the first cultivated euryarchaeon from a deep-sea anoxic brine lake as potential polysaccharide degrader.</title>
        <authorList>
            <person name="Werner J."/>
            <person name="Ferrer M."/>
            <person name="Michel G."/>
            <person name="Mann A.J."/>
            <person name="Huang S."/>
            <person name="Juarez S."/>
            <person name="Ciordia S."/>
            <person name="Albar J.P."/>
            <person name="Alcaide M."/>
            <person name="La Cono V."/>
            <person name="Yakimov M.M."/>
            <person name="Antunes A."/>
            <person name="Taborda M."/>
            <person name="Da Costa M.S."/>
            <person name="Amann R.I."/>
            <person name="Gloeckner F.O."/>
            <person name="Golyshina O.V."/>
            <person name="Golyshin P.N."/>
            <person name="Teeling H."/>
        </authorList>
    </citation>
    <scope>NUCLEOTIDE SEQUENCE [LARGE SCALE GENOMIC DNA]</scope>
    <source>
        <strain evidence="4">SARL4B</strain>
        <strain evidence="1">Type strain: SARL4B</strain>
    </source>
</reference>
<dbReference type="EMBL" id="AFNT02000067">
    <property type="protein sequence ID" value="ERJ04616.1"/>
    <property type="molecule type" value="Genomic_DNA"/>
</dbReference>
<evidence type="ECO:0000313" key="1">
    <source>
        <dbReference type="EMBL" id="CCQ33857.1"/>
    </source>
</evidence>
<protein>
    <submittedName>
        <fullName evidence="2">Uncharacterized protein</fullName>
    </submittedName>
</protein>
<keyword evidence="4" id="KW-1185">Reference proteome</keyword>
<dbReference type="Proteomes" id="UP000003861">
    <property type="component" value="Unassembled WGS sequence"/>
</dbReference>
<dbReference type="AlphaFoldDB" id="F7PGG7"/>
<accession>F7PGG7</accession>
<proteinExistence type="predicted"/>
<dbReference type="OrthoDB" id="260547at2157"/>
<dbReference type="KEGG" id="hti:HTIA_1732"/>
<evidence type="ECO:0000313" key="2">
    <source>
        <dbReference type="EMBL" id="ERJ04616.1"/>
    </source>
</evidence>
<dbReference type="EMBL" id="HF571520">
    <property type="protein sequence ID" value="CCQ33857.1"/>
    <property type="molecule type" value="Genomic_DNA"/>
</dbReference>